<dbReference type="GO" id="GO:0035529">
    <property type="term" value="F:NADH pyrophosphatase activity"/>
    <property type="evidence" value="ECO:0007669"/>
    <property type="project" value="RHEA"/>
</dbReference>
<evidence type="ECO:0000256" key="2">
    <source>
        <dbReference type="ARBA" id="ARBA00022723"/>
    </source>
</evidence>
<dbReference type="eggNOG" id="COG2816">
    <property type="taxonomic scope" value="Bacteria"/>
</dbReference>
<dbReference type="InterPro" id="IPR020084">
    <property type="entry name" value="NUDIX_hydrolase_CS"/>
</dbReference>
<dbReference type="GO" id="GO:0110153">
    <property type="term" value="F:RNA NAD-cap (NMN-forming) hydrolase activity"/>
    <property type="evidence" value="ECO:0007669"/>
    <property type="project" value="RHEA"/>
</dbReference>
<keyword evidence="3 8" id="KW-0378">Hydrolase</keyword>
<dbReference type="Gene3D" id="3.90.79.10">
    <property type="entry name" value="Nucleoside Triphosphate Pyrophosphohydrolase"/>
    <property type="match status" value="1"/>
</dbReference>
<dbReference type="EC" id="3.6.1.-" evidence="8"/>
<dbReference type="PANTHER" id="PTHR42904">
    <property type="entry name" value="NUDIX HYDROLASE, NUDC SUBFAMILY"/>
    <property type="match status" value="1"/>
</dbReference>
<dbReference type="GO" id="GO:0006742">
    <property type="term" value="P:NADP+ catabolic process"/>
    <property type="evidence" value="ECO:0007669"/>
    <property type="project" value="TreeGrafter"/>
</dbReference>
<dbReference type="PRINTS" id="PR00502">
    <property type="entry name" value="NUDIXFAMILY"/>
</dbReference>
<comment type="catalytic activity">
    <reaction evidence="8">
        <text>NAD(+) + H2O = beta-nicotinamide D-ribonucleotide + AMP + 2 H(+)</text>
        <dbReference type="Rhea" id="RHEA:11800"/>
        <dbReference type="ChEBI" id="CHEBI:14649"/>
        <dbReference type="ChEBI" id="CHEBI:15377"/>
        <dbReference type="ChEBI" id="CHEBI:15378"/>
        <dbReference type="ChEBI" id="CHEBI:57540"/>
        <dbReference type="ChEBI" id="CHEBI:456215"/>
        <dbReference type="EC" id="3.6.1.22"/>
    </reaction>
</comment>
<dbReference type="PROSITE" id="PS00893">
    <property type="entry name" value="NUDIX_BOX"/>
    <property type="match status" value="1"/>
</dbReference>
<feature type="binding site" evidence="8">
    <location>
        <position position="129"/>
    </location>
    <ligand>
        <name>substrate</name>
    </ligand>
</feature>
<dbReference type="Pfam" id="PF09297">
    <property type="entry name" value="Zn_ribbon_NUD"/>
    <property type="match status" value="1"/>
</dbReference>
<dbReference type="Proteomes" id="UP000019276">
    <property type="component" value="Unassembled WGS sequence"/>
</dbReference>
<name>W7QBU6_9ALTE</name>
<keyword evidence="11" id="KW-1185">Reference proteome</keyword>
<feature type="binding site" evidence="8">
    <location>
        <position position="176"/>
    </location>
    <ligand>
        <name>a divalent metal cation</name>
        <dbReference type="ChEBI" id="CHEBI:60240"/>
        <label>1</label>
    </ligand>
</feature>
<dbReference type="STRING" id="1328313.DS2_08645"/>
<dbReference type="PANTHER" id="PTHR42904:SF6">
    <property type="entry name" value="NAD-CAPPED RNA HYDROLASE NUDT12"/>
    <property type="match status" value="1"/>
</dbReference>
<feature type="binding site" evidence="8">
    <location>
        <position position="196"/>
    </location>
    <ligand>
        <name>a divalent metal cation</name>
        <dbReference type="ChEBI" id="CHEBI:60240"/>
        <label>1</label>
    </ligand>
</feature>
<feature type="binding site" evidence="8">
    <location>
        <position position="237"/>
    </location>
    <ligand>
        <name>a divalent metal cation</name>
        <dbReference type="ChEBI" id="CHEBI:60240"/>
        <label>1</label>
    </ligand>
</feature>
<dbReference type="Gene3D" id="3.90.79.20">
    <property type="match status" value="1"/>
</dbReference>
<dbReference type="InterPro" id="IPR022925">
    <property type="entry name" value="RNA_Hydrolase_NudC"/>
</dbReference>
<protein>
    <recommendedName>
        <fullName evidence="8">NAD-capped RNA hydrolase NudC</fullName>
        <shortName evidence="8">DeNADding enzyme NudC</shortName>
        <ecNumber evidence="8">3.6.1.-</ecNumber>
    </recommendedName>
    <alternativeName>
        <fullName evidence="8">NADH pyrophosphatase</fullName>
        <ecNumber evidence="8">3.6.1.22</ecNumber>
    </alternativeName>
</protein>
<feature type="binding site" evidence="8">
    <location>
        <position position="116"/>
    </location>
    <ligand>
        <name>Zn(2+)</name>
        <dbReference type="ChEBI" id="CHEBI:29105"/>
    </ligand>
</feature>
<evidence type="ECO:0000313" key="11">
    <source>
        <dbReference type="Proteomes" id="UP000019276"/>
    </source>
</evidence>
<comment type="function">
    <text evidence="8">mRNA decapping enzyme that specifically removes the nicotinamide adenine dinucleotide (NAD) cap from a subset of mRNAs by hydrolyzing the diphosphate linkage to produce nicotinamide mononucleotide (NMN) and 5' monophosphate mRNA. The NAD-cap is present at the 5'-end of some mRNAs and stabilizes RNA against 5'-processing. Has preference for mRNAs with a 5'-end purine. Catalyzes the hydrolysis of a broad range of dinucleotide pyrophosphates.</text>
</comment>
<comment type="caution">
    <text evidence="8">Lacks conserved residue(s) required for the propagation of feature annotation.</text>
</comment>
<dbReference type="GO" id="GO:0000287">
    <property type="term" value="F:magnesium ion binding"/>
    <property type="evidence" value="ECO:0007669"/>
    <property type="project" value="UniProtKB-UniRule"/>
</dbReference>
<keyword evidence="2 8" id="KW-0479">Metal-binding</keyword>
<reference evidence="10 11" key="1">
    <citation type="journal article" date="2014" name="Genome Announc.">
        <title>Draft Genome Sequence of the Agar-Degrading Bacterium Catenovulum sp. Strain DS-2, Isolated from Intestines of Haliotis diversicolor.</title>
        <authorList>
            <person name="Shan D."/>
            <person name="Li X."/>
            <person name="Gu Z."/>
            <person name="Wei G."/>
            <person name="Gao Z."/>
            <person name="Shao Z."/>
        </authorList>
    </citation>
    <scope>NUCLEOTIDE SEQUENCE [LARGE SCALE GENOMIC DNA]</scope>
    <source>
        <strain evidence="10 11">DS-2</strain>
    </source>
</reference>
<dbReference type="Pfam" id="PF00293">
    <property type="entry name" value="NUDIX"/>
    <property type="match status" value="1"/>
</dbReference>
<dbReference type="PATRIC" id="fig|1328313.3.peg.1765"/>
<dbReference type="GO" id="GO:0019677">
    <property type="term" value="P:NAD+ catabolic process"/>
    <property type="evidence" value="ECO:0007669"/>
    <property type="project" value="TreeGrafter"/>
</dbReference>
<feature type="binding site" evidence="8">
    <location>
        <position position="196"/>
    </location>
    <ligand>
        <name>a divalent metal cation</name>
        <dbReference type="ChEBI" id="CHEBI:60240"/>
        <label>3</label>
    </ligand>
</feature>
<dbReference type="NCBIfam" id="NF001299">
    <property type="entry name" value="PRK00241.1"/>
    <property type="match status" value="1"/>
</dbReference>
<dbReference type="SUPFAM" id="SSF55811">
    <property type="entry name" value="Nudix"/>
    <property type="match status" value="1"/>
</dbReference>
<comment type="cofactor">
    <cofactor evidence="8">
        <name>Zn(2+)</name>
        <dbReference type="ChEBI" id="CHEBI:29105"/>
    </cofactor>
    <text evidence="8">Binds 1 zinc ion per subunit.</text>
</comment>
<comment type="subunit">
    <text evidence="8">Homodimer.</text>
</comment>
<comment type="caution">
    <text evidence="10">The sequence shown here is derived from an EMBL/GenBank/DDBJ whole genome shotgun (WGS) entry which is preliminary data.</text>
</comment>
<dbReference type="RefSeq" id="WP_051479744.1">
    <property type="nucleotide sequence ID" value="NZ_ARZY01000013.1"/>
</dbReference>
<keyword evidence="8" id="KW-0862">Zinc</keyword>
<dbReference type="InterPro" id="IPR050241">
    <property type="entry name" value="NAD-cap_RNA_hydrolase_NudC"/>
</dbReference>
<comment type="similarity">
    <text evidence="1 8">Belongs to the Nudix hydrolase family. NudC subfamily.</text>
</comment>
<dbReference type="GO" id="GO:0008270">
    <property type="term" value="F:zinc ion binding"/>
    <property type="evidence" value="ECO:0007669"/>
    <property type="project" value="UniProtKB-UniRule"/>
</dbReference>
<dbReference type="GO" id="GO:0005829">
    <property type="term" value="C:cytosol"/>
    <property type="evidence" value="ECO:0007669"/>
    <property type="project" value="TreeGrafter"/>
</dbReference>
<dbReference type="PROSITE" id="PS51462">
    <property type="entry name" value="NUDIX"/>
    <property type="match status" value="1"/>
</dbReference>
<feature type="binding site" evidence="8">
    <location>
        <position position="192"/>
    </location>
    <ligand>
        <name>a divalent metal cation</name>
        <dbReference type="ChEBI" id="CHEBI:60240"/>
        <label>2</label>
    </ligand>
</feature>
<feature type="binding site" evidence="8">
    <location>
        <position position="134"/>
    </location>
    <ligand>
        <name>Zn(2+)</name>
        <dbReference type="ChEBI" id="CHEBI:29105"/>
    </ligand>
</feature>
<feature type="binding site" evidence="8">
    <location>
        <position position="237"/>
    </location>
    <ligand>
        <name>a divalent metal cation</name>
        <dbReference type="ChEBI" id="CHEBI:60240"/>
        <label>3</label>
    </ligand>
</feature>
<dbReference type="InterPro" id="IPR020476">
    <property type="entry name" value="Nudix_hydrolase"/>
</dbReference>
<dbReference type="OrthoDB" id="9791656at2"/>
<dbReference type="GO" id="GO:0030145">
    <property type="term" value="F:manganese ion binding"/>
    <property type="evidence" value="ECO:0007669"/>
    <property type="project" value="UniProtKB-UniRule"/>
</dbReference>
<comment type="catalytic activity">
    <reaction evidence="7">
        <text>a 5'-end NAD(+)-phospho-ribonucleoside in mRNA + H2O = a 5'-end phospho-adenosine-phospho-ribonucleoside in mRNA + beta-nicotinamide D-ribonucleotide + 2 H(+)</text>
        <dbReference type="Rhea" id="RHEA:60876"/>
        <dbReference type="Rhea" id="RHEA-COMP:15698"/>
        <dbReference type="Rhea" id="RHEA-COMP:15719"/>
        <dbReference type="ChEBI" id="CHEBI:14649"/>
        <dbReference type="ChEBI" id="CHEBI:15377"/>
        <dbReference type="ChEBI" id="CHEBI:15378"/>
        <dbReference type="ChEBI" id="CHEBI:144029"/>
        <dbReference type="ChEBI" id="CHEBI:144051"/>
    </reaction>
    <physiologicalReaction direction="left-to-right" evidence="7">
        <dbReference type="Rhea" id="RHEA:60877"/>
    </physiologicalReaction>
</comment>
<evidence type="ECO:0000256" key="8">
    <source>
        <dbReference type="HAMAP-Rule" id="MF_00297"/>
    </source>
</evidence>
<comment type="cofactor">
    <cofactor evidence="8">
        <name>Mg(2+)</name>
        <dbReference type="ChEBI" id="CHEBI:18420"/>
    </cofactor>
    <cofactor evidence="8">
        <name>Mn(2+)</name>
        <dbReference type="ChEBI" id="CHEBI:29035"/>
    </cofactor>
    <text evidence="8">Divalent metal cations. Mg(2+) or Mn(2+).</text>
</comment>
<proteinExistence type="inferred from homology"/>
<evidence type="ECO:0000259" key="9">
    <source>
        <dbReference type="PROSITE" id="PS51462"/>
    </source>
</evidence>
<dbReference type="InterPro" id="IPR015376">
    <property type="entry name" value="Znr_NADH_PPase"/>
</dbReference>
<feature type="binding site" evidence="8">
    <location>
        <position position="192"/>
    </location>
    <ligand>
        <name>a divalent metal cation</name>
        <dbReference type="ChEBI" id="CHEBI:60240"/>
        <label>3</label>
    </ligand>
</feature>
<feature type="domain" description="Nudix hydrolase" evidence="9">
    <location>
        <begin position="143"/>
        <end position="267"/>
    </location>
</feature>
<keyword evidence="6 8" id="KW-0464">Manganese</keyword>
<dbReference type="InterPro" id="IPR049734">
    <property type="entry name" value="NudC-like_C"/>
</dbReference>
<keyword evidence="4 8" id="KW-0460">Magnesium</keyword>
<evidence type="ECO:0000256" key="3">
    <source>
        <dbReference type="ARBA" id="ARBA00022801"/>
    </source>
</evidence>
<dbReference type="AlphaFoldDB" id="W7QBU6"/>
<dbReference type="EC" id="3.6.1.22" evidence="8"/>
<feature type="binding site" evidence="8">
    <location>
        <position position="142"/>
    </location>
    <ligand>
        <name>substrate</name>
    </ligand>
</feature>
<feature type="binding site" evidence="8">
    <location>
        <position position="84"/>
    </location>
    <ligand>
        <name>substrate</name>
    </ligand>
</feature>
<evidence type="ECO:0000256" key="4">
    <source>
        <dbReference type="ARBA" id="ARBA00022842"/>
    </source>
</evidence>
<keyword evidence="5 8" id="KW-0520">NAD</keyword>
<evidence type="ECO:0000256" key="6">
    <source>
        <dbReference type="ARBA" id="ARBA00023211"/>
    </source>
</evidence>
<feature type="binding site" evidence="8">
    <location>
        <position position="137"/>
    </location>
    <ligand>
        <name>Zn(2+)</name>
        <dbReference type="ChEBI" id="CHEBI:29105"/>
    </ligand>
</feature>
<dbReference type="EMBL" id="ARZY01000013">
    <property type="protein sequence ID" value="EWH10329.1"/>
    <property type="molecule type" value="Genomic_DNA"/>
</dbReference>
<evidence type="ECO:0000256" key="1">
    <source>
        <dbReference type="ARBA" id="ARBA00009595"/>
    </source>
</evidence>
<evidence type="ECO:0000256" key="5">
    <source>
        <dbReference type="ARBA" id="ARBA00023027"/>
    </source>
</evidence>
<feature type="short sequence motif" description="Nudix box" evidence="8">
    <location>
        <begin position="177"/>
        <end position="198"/>
    </location>
</feature>
<evidence type="ECO:0000256" key="7">
    <source>
        <dbReference type="ARBA" id="ARBA00023679"/>
    </source>
</evidence>
<dbReference type="CDD" id="cd03429">
    <property type="entry name" value="NUDIX_NADH_pyrophosphatase_Nudt13"/>
    <property type="match status" value="1"/>
</dbReference>
<dbReference type="HAMAP" id="MF_00297">
    <property type="entry name" value="Nudix_NudC"/>
    <property type="match status" value="1"/>
</dbReference>
<accession>W7QBU6</accession>
<feature type="binding site" evidence="8">
    <location>
        <position position="119"/>
    </location>
    <ligand>
        <name>Zn(2+)</name>
        <dbReference type="ChEBI" id="CHEBI:29105"/>
    </ligand>
</feature>
<gene>
    <name evidence="8" type="primary">nudC</name>
    <name evidence="10" type="ORF">DS2_08645</name>
</gene>
<dbReference type="GO" id="GO:0000210">
    <property type="term" value="F:NAD+ diphosphatase activity"/>
    <property type="evidence" value="ECO:0007669"/>
    <property type="project" value="UniProtKB-UniRule"/>
</dbReference>
<organism evidence="10 11">
    <name type="scientific">Catenovulum agarivorans DS-2</name>
    <dbReference type="NCBI Taxonomy" id="1328313"/>
    <lineage>
        <taxon>Bacteria</taxon>
        <taxon>Pseudomonadati</taxon>
        <taxon>Pseudomonadota</taxon>
        <taxon>Gammaproteobacteria</taxon>
        <taxon>Alteromonadales</taxon>
        <taxon>Alteromonadaceae</taxon>
        <taxon>Catenovulum</taxon>
    </lineage>
</organism>
<sequence>MLIDAISQNDLTSNAYWLVVRQDELWLLEAAPWLPFGKADDLFVDYKINKVMVVGEHNGHPVYMVNEGAVVLAAEYPAEFCEFRELITQTQLEQHLFSIAAKAIQFQHFLATHKYCGRCGKRMTPVSWELAMHCKHCRHRCYPRLSPCVIMAVLKDKQLLLARGKKSRSGKFSILAGFVEPGETLEHAVAREVKEEVGVEIKNIRYVGSQPWPFPHQIMVGFVADHLSGEINIDEQEIAEAAWYTLDNLPETPGEYSIAGRMIGQLVENYLSDGQ</sequence>
<dbReference type="InterPro" id="IPR015797">
    <property type="entry name" value="NUDIX_hydrolase-like_dom_sf"/>
</dbReference>
<feature type="binding site" evidence="8">
    <location>
        <position position="259"/>
    </location>
    <ligand>
        <name>substrate</name>
    </ligand>
</feature>
<dbReference type="InterPro" id="IPR000086">
    <property type="entry name" value="NUDIX_hydrolase_dom"/>
</dbReference>
<evidence type="ECO:0000313" key="10">
    <source>
        <dbReference type="EMBL" id="EWH10329.1"/>
    </source>
</evidence>
<comment type="catalytic activity">
    <reaction evidence="8">
        <text>NADH + H2O = reduced beta-nicotinamide D-ribonucleotide + AMP + 2 H(+)</text>
        <dbReference type="Rhea" id="RHEA:48868"/>
        <dbReference type="ChEBI" id="CHEBI:15377"/>
        <dbReference type="ChEBI" id="CHEBI:15378"/>
        <dbReference type="ChEBI" id="CHEBI:57945"/>
        <dbReference type="ChEBI" id="CHEBI:90832"/>
        <dbReference type="ChEBI" id="CHEBI:456215"/>
        <dbReference type="EC" id="3.6.1.22"/>
    </reaction>
</comment>